<dbReference type="Gene3D" id="3.20.20.70">
    <property type="entry name" value="Aldolase class I"/>
    <property type="match status" value="1"/>
</dbReference>
<dbReference type="InterPro" id="IPR013785">
    <property type="entry name" value="Aldolase_TIM"/>
</dbReference>
<sequence length="219" mass="22377">MILPAGYSNDARTLWDVATALNRAAAAVSPAAVGLPPLLFFTDPARTLRPWETTARLPAGSAVVYRTFGAADAVETGLKVREAATKAGVRLLVGLDLDLAQAVSADGLHLPERAADRASAMRAARPDWLLTAAWHGGATATDGLDALVLSPVFPAGGTSSSKPALGVGSFRTKAARARLPVYALGGITQANAGRIVGACGLAGVDAIQSAFGDPPRIRT</sequence>
<evidence type="ECO:0000259" key="1">
    <source>
        <dbReference type="Pfam" id="PF02581"/>
    </source>
</evidence>
<dbReference type="AlphaFoldDB" id="A0AAJ5X2G8"/>
<dbReference type="EMBL" id="CP119326">
    <property type="protein sequence ID" value="WEK40799.1"/>
    <property type="molecule type" value="Genomic_DNA"/>
</dbReference>
<feature type="domain" description="Thiamine phosphate synthase/TenI" evidence="1">
    <location>
        <begin position="61"/>
        <end position="207"/>
    </location>
</feature>
<gene>
    <name evidence="2" type="ORF">P0Y50_04110</name>
</gene>
<proteinExistence type="predicted"/>
<protein>
    <submittedName>
        <fullName evidence="2">Thiamine phosphate synthase</fullName>
    </submittedName>
</protein>
<dbReference type="Pfam" id="PF02581">
    <property type="entry name" value="TMP-TENI"/>
    <property type="match status" value="1"/>
</dbReference>
<dbReference type="InterPro" id="IPR036206">
    <property type="entry name" value="ThiamineP_synth_sf"/>
</dbReference>
<reference evidence="2" key="1">
    <citation type="submission" date="2023-03" db="EMBL/GenBank/DDBJ databases">
        <title>Andean soil-derived lignocellulolytic bacterial consortium as a source of novel taxa and putative plastic-active enzymes.</title>
        <authorList>
            <person name="Diaz-Garcia L."/>
            <person name="Chuvochina M."/>
            <person name="Feuerriegel G."/>
            <person name="Bunk B."/>
            <person name="Sproer C."/>
            <person name="Streit W.R."/>
            <person name="Rodriguez L.M."/>
            <person name="Overmann J."/>
            <person name="Jimenez D.J."/>
        </authorList>
    </citation>
    <scope>NUCLEOTIDE SEQUENCE</scope>
    <source>
        <strain evidence="2">MAG 833</strain>
    </source>
</reference>
<evidence type="ECO:0000313" key="2">
    <source>
        <dbReference type="EMBL" id="WEK40799.1"/>
    </source>
</evidence>
<dbReference type="InterPro" id="IPR022998">
    <property type="entry name" value="ThiamineP_synth_TenI"/>
</dbReference>
<dbReference type="CDD" id="cd00564">
    <property type="entry name" value="TMP_TenI"/>
    <property type="match status" value="1"/>
</dbReference>
<evidence type="ECO:0000313" key="3">
    <source>
        <dbReference type="Proteomes" id="UP001213664"/>
    </source>
</evidence>
<name>A0AAJ5X2G8_9CAUL</name>
<dbReference type="SUPFAM" id="SSF51391">
    <property type="entry name" value="Thiamin phosphate synthase"/>
    <property type="match status" value="1"/>
</dbReference>
<accession>A0AAJ5X2G8</accession>
<dbReference type="GO" id="GO:0009228">
    <property type="term" value="P:thiamine biosynthetic process"/>
    <property type="evidence" value="ECO:0007669"/>
    <property type="project" value="UniProtKB-KW"/>
</dbReference>
<organism evidence="2 3">
    <name type="scientific">Candidatus Brevundimonas colombiensis</name>
    <dbReference type="NCBI Taxonomy" id="3121376"/>
    <lineage>
        <taxon>Bacteria</taxon>
        <taxon>Pseudomonadati</taxon>
        <taxon>Pseudomonadota</taxon>
        <taxon>Alphaproteobacteria</taxon>
        <taxon>Caulobacterales</taxon>
        <taxon>Caulobacteraceae</taxon>
        <taxon>Brevundimonas</taxon>
    </lineage>
</organism>
<dbReference type="Proteomes" id="UP001213664">
    <property type="component" value="Chromosome"/>
</dbReference>